<proteinExistence type="predicted"/>
<feature type="chain" id="PRO_5035466300" evidence="2">
    <location>
        <begin position="24"/>
        <end position="215"/>
    </location>
</feature>
<name>A0A8K0V7K1_9RHOB</name>
<evidence type="ECO:0000313" key="4">
    <source>
        <dbReference type="Proteomes" id="UP000648908"/>
    </source>
</evidence>
<feature type="region of interest" description="Disordered" evidence="1">
    <location>
        <begin position="27"/>
        <end position="70"/>
    </location>
</feature>
<dbReference type="AlphaFoldDB" id="A0A8K0V7K1"/>
<dbReference type="Gene3D" id="2.60.40.1880">
    <property type="entry name" value="Invasion associated locus B (IalB) protein"/>
    <property type="match status" value="1"/>
</dbReference>
<sequence>MTLTKTSLLTSLFALAFAGSVAAQDTTAPAAEETPPAGSTISEAPQAADSLSMGRDPNAPDPDAIGATYTASEHGDWERRCVRTEDGADPCQLYQLLEDSDGNPVAEISIFGLPDGQQAAAGATVIVPLETLLTEEMTIQIDAAQARKYPFSWCSQIGCIARIGFTTAEIDAFKRGNKAEITIVPVVAPDQRVTVAASLVGFTAGYDAVNTANGN</sequence>
<accession>A0A8K0V7K1</accession>
<reference evidence="3" key="1">
    <citation type="submission" date="2021-01" db="EMBL/GenBank/DDBJ databases">
        <title>Tabrizicola alba sp. nov. a motile alkaliphilic bacterium isolated from a soda lake.</title>
        <authorList>
            <person name="Szuroczki S."/>
            <person name="Abbaszade G."/>
            <person name="Schumann P."/>
            <person name="Toth E."/>
        </authorList>
    </citation>
    <scope>NUCLEOTIDE SEQUENCE</scope>
    <source>
        <strain evidence="3">DMG-N-6</strain>
    </source>
</reference>
<evidence type="ECO:0000256" key="2">
    <source>
        <dbReference type="SAM" id="SignalP"/>
    </source>
</evidence>
<dbReference type="Proteomes" id="UP000648908">
    <property type="component" value="Unassembled WGS sequence"/>
</dbReference>
<keyword evidence="4" id="KW-1185">Reference proteome</keyword>
<dbReference type="InterPro" id="IPR038696">
    <property type="entry name" value="IalB_sf"/>
</dbReference>
<comment type="caution">
    <text evidence="3">The sequence shown here is derived from an EMBL/GenBank/DDBJ whole genome shotgun (WGS) entry which is preliminary data.</text>
</comment>
<dbReference type="EMBL" id="JAESVN010000003">
    <property type="protein sequence ID" value="MBL4917199.1"/>
    <property type="molecule type" value="Genomic_DNA"/>
</dbReference>
<dbReference type="InterPro" id="IPR010642">
    <property type="entry name" value="Invasion_prot_B"/>
</dbReference>
<gene>
    <name evidence="3" type="ORF">JL811_08180</name>
</gene>
<feature type="signal peptide" evidence="2">
    <location>
        <begin position="1"/>
        <end position="23"/>
    </location>
</feature>
<keyword evidence="2" id="KW-0732">Signal</keyword>
<organism evidence="3 4">
    <name type="scientific">Szabonella alba</name>
    <dbReference type="NCBI Taxonomy" id="2804194"/>
    <lineage>
        <taxon>Bacteria</taxon>
        <taxon>Pseudomonadati</taxon>
        <taxon>Pseudomonadota</taxon>
        <taxon>Alphaproteobacteria</taxon>
        <taxon>Rhodobacterales</taxon>
        <taxon>Paracoccaceae</taxon>
        <taxon>Szabonella</taxon>
    </lineage>
</organism>
<dbReference type="Pfam" id="PF06776">
    <property type="entry name" value="IalB"/>
    <property type="match status" value="1"/>
</dbReference>
<evidence type="ECO:0000313" key="3">
    <source>
        <dbReference type="EMBL" id="MBL4917199.1"/>
    </source>
</evidence>
<protein>
    <submittedName>
        <fullName evidence="3">Invasion associated locus B family protein</fullName>
    </submittedName>
</protein>
<evidence type="ECO:0000256" key="1">
    <source>
        <dbReference type="SAM" id="MobiDB-lite"/>
    </source>
</evidence>
<feature type="compositionally biased region" description="Low complexity" evidence="1">
    <location>
        <begin position="27"/>
        <end position="37"/>
    </location>
</feature>
<dbReference type="RefSeq" id="WP_202688026.1">
    <property type="nucleotide sequence ID" value="NZ_JAESVN010000003.1"/>
</dbReference>